<dbReference type="Proteomes" id="UP000177097">
    <property type="component" value="Unassembled WGS sequence"/>
</dbReference>
<dbReference type="InterPro" id="IPR029061">
    <property type="entry name" value="THDP-binding"/>
</dbReference>
<dbReference type="EMBL" id="MGDX01000012">
    <property type="protein sequence ID" value="OGL71443.1"/>
    <property type="molecule type" value="Genomic_DNA"/>
</dbReference>
<comment type="similarity">
    <text evidence="2">Belongs to the transketolase family.</text>
</comment>
<organism evidence="5 6">
    <name type="scientific">Candidatus Uhrbacteria bacterium RIFCSPHIGHO2_02_FULL_53_13</name>
    <dbReference type="NCBI Taxonomy" id="1802389"/>
    <lineage>
        <taxon>Bacteria</taxon>
        <taxon>Candidatus Uhriibacteriota</taxon>
    </lineage>
</organism>
<evidence type="ECO:0000259" key="4">
    <source>
        <dbReference type="Pfam" id="PF00456"/>
    </source>
</evidence>
<evidence type="ECO:0000256" key="3">
    <source>
        <dbReference type="ARBA" id="ARBA00023052"/>
    </source>
</evidence>
<keyword evidence="3" id="KW-0786">Thiamine pyrophosphate</keyword>
<dbReference type="SUPFAM" id="SSF52518">
    <property type="entry name" value="Thiamin diphosphate-binding fold (THDP-binding)"/>
    <property type="match status" value="1"/>
</dbReference>
<gene>
    <name evidence="5" type="ORF">A3C17_03570</name>
</gene>
<evidence type="ECO:0000313" key="5">
    <source>
        <dbReference type="EMBL" id="OGL71443.1"/>
    </source>
</evidence>
<evidence type="ECO:0000313" key="6">
    <source>
        <dbReference type="Proteomes" id="UP000177097"/>
    </source>
</evidence>
<proteinExistence type="inferred from homology"/>
<dbReference type="Pfam" id="PF00456">
    <property type="entry name" value="Transketolase_N"/>
    <property type="match status" value="1"/>
</dbReference>
<accession>A0A1F7TZI6</accession>
<dbReference type="Gene3D" id="3.40.50.970">
    <property type="match status" value="1"/>
</dbReference>
<dbReference type="PANTHER" id="PTHR47514">
    <property type="entry name" value="TRANSKETOLASE N-TERMINAL SECTION-RELATED"/>
    <property type="match status" value="1"/>
</dbReference>
<reference evidence="5 6" key="1">
    <citation type="journal article" date="2016" name="Nat. Commun.">
        <title>Thousands of microbial genomes shed light on interconnected biogeochemical processes in an aquifer system.</title>
        <authorList>
            <person name="Anantharaman K."/>
            <person name="Brown C.T."/>
            <person name="Hug L.A."/>
            <person name="Sharon I."/>
            <person name="Castelle C.J."/>
            <person name="Probst A.J."/>
            <person name="Thomas B.C."/>
            <person name="Singh A."/>
            <person name="Wilkins M.J."/>
            <person name="Karaoz U."/>
            <person name="Brodie E.L."/>
            <person name="Williams K.H."/>
            <person name="Hubbard S.S."/>
            <person name="Banfield J.F."/>
        </authorList>
    </citation>
    <scope>NUCLEOTIDE SEQUENCE [LARGE SCALE GENOMIC DNA]</scope>
</reference>
<dbReference type="PANTHER" id="PTHR47514:SF1">
    <property type="entry name" value="TRANSKETOLASE N-TERMINAL SECTION-RELATED"/>
    <property type="match status" value="1"/>
</dbReference>
<dbReference type="AlphaFoldDB" id="A0A1F7TZI6"/>
<comment type="cofactor">
    <cofactor evidence="1">
        <name>thiamine diphosphate</name>
        <dbReference type="ChEBI" id="CHEBI:58937"/>
    </cofactor>
</comment>
<sequence>MHVLHDNDVQRLEERANAMRRDLISMLTHAKSGHSAGPLDLADIFAALYFYVLNHRPKQPTWRHRDRLYVSCGHVAPIQYVAMAHAGYFPKKELMTLRRFGTRLQGHPEFGSLPGIENTSGPLGNGSAQACGAAYALRMNGSHSHVYCIMSDGELQEGITWEGAYFAQKYVLNNMTWIVDRNNIQIDGMTETIMPEEPLRAKFEAFNFHVQEIDGHNIREFVDAVGQAHAVVERPSVIIAHTIPGKGVGFMEYDYLWHGKPPNAQEAKRALADLRTLKGMIESEHQ</sequence>
<protein>
    <submittedName>
        <fullName evidence="5">Transketolase</fullName>
    </submittedName>
</protein>
<name>A0A1F7TZI6_9BACT</name>
<dbReference type="CDD" id="cd02012">
    <property type="entry name" value="TPP_TK"/>
    <property type="match status" value="1"/>
</dbReference>
<evidence type="ECO:0000256" key="1">
    <source>
        <dbReference type="ARBA" id="ARBA00001964"/>
    </source>
</evidence>
<dbReference type="InterPro" id="IPR005474">
    <property type="entry name" value="Transketolase_N"/>
</dbReference>
<dbReference type="STRING" id="1802389.A3C17_03570"/>
<comment type="caution">
    <text evidence="5">The sequence shown here is derived from an EMBL/GenBank/DDBJ whole genome shotgun (WGS) entry which is preliminary data.</text>
</comment>
<evidence type="ECO:0000256" key="2">
    <source>
        <dbReference type="ARBA" id="ARBA00007131"/>
    </source>
</evidence>
<feature type="domain" description="Transketolase N-terminal" evidence="4">
    <location>
        <begin position="16"/>
        <end position="269"/>
    </location>
</feature>